<evidence type="ECO:0000313" key="1">
    <source>
        <dbReference type="EMBL" id="MBC5049165.1"/>
    </source>
</evidence>
<organism evidence="2 3">
    <name type="scientific">Klebsiella quasipneumoniae</name>
    <dbReference type="NCBI Taxonomy" id="1463165"/>
    <lineage>
        <taxon>Bacteria</taxon>
        <taxon>Pseudomonadati</taxon>
        <taxon>Pseudomonadota</taxon>
        <taxon>Gammaproteobacteria</taxon>
        <taxon>Enterobacterales</taxon>
        <taxon>Enterobacteriaceae</taxon>
        <taxon>Klebsiella/Raoultella group</taxon>
        <taxon>Klebsiella</taxon>
        <taxon>Klebsiella pneumoniae complex</taxon>
    </lineage>
</organism>
<dbReference type="RefSeq" id="WP_017146611.1">
    <property type="nucleotide sequence ID" value="NZ_AP022184.1"/>
</dbReference>
<gene>
    <name evidence="2" type="ORF">CP911_28350</name>
    <name evidence="1" type="ORF">H8L09_28030</name>
</gene>
<comment type="caution">
    <text evidence="2">The sequence shown here is derived from an EMBL/GenBank/DDBJ whole genome shotgun (WGS) entry which is preliminary data.</text>
</comment>
<name>A0A2A5MBM1_9ENTR</name>
<dbReference type="EMBL" id="NXHG01000047">
    <property type="protein sequence ID" value="PCM58304.1"/>
    <property type="molecule type" value="Genomic_DNA"/>
</dbReference>
<proteinExistence type="predicted"/>
<reference evidence="2 3" key="1">
    <citation type="submission" date="2017-09" db="EMBL/GenBank/DDBJ databases">
        <title>Mdr eskape-Ghana.</title>
        <authorList>
            <person name="Agyepong N."/>
            <person name="Janice J."/>
            <person name="Samuelsen O."/>
            <person name="Owusu-Ofori A."/>
            <person name="Sundsfjord A."/>
            <person name="Essack S."/>
            <person name="Pedersen T."/>
        </authorList>
    </citation>
    <scope>NUCLEOTIDE SEQUENCE [LARGE SCALE GENOMIC DNA]</scope>
    <source>
        <strain evidence="2 3">46</strain>
    </source>
</reference>
<dbReference type="AlphaFoldDB" id="A0A2A5MBM1"/>
<reference evidence="1" key="2">
    <citation type="submission" date="2020-08" db="EMBL/GenBank/DDBJ databases">
        <title>Genomic evolution and epidemiology of Klebsiella pneumoniae from a major hospital in Beijing, China, over a fifteen-year period: dissemination of known and novel high-risk clones.</title>
        <authorList>
            <person name="Palmieri M."/>
        </authorList>
    </citation>
    <scope>NUCLEOTIDE SEQUENCE</scope>
    <source>
        <strain evidence="1">K7050</strain>
    </source>
</reference>
<dbReference type="Proteomes" id="UP000646540">
    <property type="component" value="Unassembled WGS sequence"/>
</dbReference>
<evidence type="ECO:0000313" key="2">
    <source>
        <dbReference type="EMBL" id="PCM58304.1"/>
    </source>
</evidence>
<accession>A0A2A5MBM1</accession>
<dbReference type="EMBL" id="JACNQW010000076">
    <property type="protein sequence ID" value="MBC5049165.1"/>
    <property type="molecule type" value="Genomic_DNA"/>
</dbReference>
<protein>
    <submittedName>
        <fullName evidence="2">Uncharacterized protein</fullName>
    </submittedName>
</protein>
<dbReference type="Proteomes" id="UP000217648">
    <property type="component" value="Unassembled WGS sequence"/>
</dbReference>
<sequence>MMKTEPAEENIAEITDKRLTIGMDEPPVLRVLDALCYNEKRRAMNYPNSEMVNIGWFQRKMAPFINVHSDHFNNRINLQEARYLSGFFLPGSKLLCTPF</sequence>
<evidence type="ECO:0000313" key="3">
    <source>
        <dbReference type="Proteomes" id="UP000217648"/>
    </source>
</evidence>